<keyword evidence="2" id="KW-1185">Reference proteome</keyword>
<organism evidence="1 2">
    <name type="scientific">Diphasiastrum complanatum</name>
    <name type="common">Issler's clubmoss</name>
    <name type="synonym">Lycopodium complanatum</name>
    <dbReference type="NCBI Taxonomy" id="34168"/>
    <lineage>
        <taxon>Eukaryota</taxon>
        <taxon>Viridiplantae</taxon>
        <taxon>Streptophyta</taxon>
        <taxon>Embryophyta</taxon>
        <taxon>Tracheophyta</taxon>
        <taxon>Lycopodiopsida</taxon>
        <taxon>Lycopodiales</taxon>
        <taxon>Lycopodiaceae</taxon>
        <taxon>Lycopodioideae</taxon>
        <taxon>Diphasiastrum</taxon>
    </lineage>
</organism>
<dbReference type="Proteomes" id="UP001162992">
    <property type="component" value="Chromosome 13"/>
</dbReference>
<evidence type="ECO:0000313" key="1">
    <source>
        <dbReference type="EMBL" id="KAJ7532708.1"/>
    </source>
</evidence>
<dbReference type="EMBL" id="CM055104">
    <property type="protein sequence ID" value="KAJ7532708.1"/>
    <property type="molecule type" value="Genomic_DNA"/>
</dbReference>
<name>A0ACC2BSE8_DIPCM</name>
<evidence type="ECO:0000313" key="2">
    <source>
        <dbReference type="Proteomes" id="UP001162992"/>
    </source>
</evidence>
<comment type="caution">
    <text evidence="1">The sequence shown here is derived from an EMBL/GenBank/DDBJ whole genome shotgun (WGS) entry which is preliminary data.</text>
</comment>
<protein>
    <submittedName>
        <fullName evidence="1">Uncharacterized protein</fullName>
    </submittedName>
</protein>
<reference evidence="2" key="1">
    <citation type="journal article" date="2024" name="Proc. Natl. Acad. Sci. U.S.A.">
        <title>Extraordinary preservation of gene collinearity over three hundred million years revealed in homosporous lycophytes.</title>
        <authorList>
            <person name="Li C."/>
            <person name="Wickell D."/>
            <person name="Kuo L.Y."/>
            <person name="Chen X."/>
            <person name="Nie B."/>
            <person name="Liao X."/>
            <person name="Peng D."/>
            <person name="Ji J."/>
            <person name="Jenkins J."/>
            <person name="Williams M."/>
            <person name="Shu S."/>
            <person name="Plott C."/>
            <person name="Barry K."/>
            <person name="Rajasekar S."/>
            <person name="Grimwood J."/>
            <person name="Han X."/>
            <person name="Sun S."/>
            <person name="Hou Z."/>
            <person name="He W."/>
            <person name="Dai G."/>
            <person name="Sun C."/>
            <person name="Schmutz J."/>
            <person name="Leebens-Mack J.H."/>
            <person name="Li F.W."/>
            <person name="Wang L."/>
        </authorList>
    </citation>
    <scope>NUCLEOTIDE SEQUENCE [LARGE SCALE GENOMIC DNA]</scope>
    <source>
        <strain evidence="2">cv. PW_Plant_1</strain>
    </source>
</reference>
<sequence length="336" mass="36965">MDRYFVVMKLRKRSKCVLAAGLLFLLTATVGKCQVLRTDFYSSTCPTLNTIVATTIASHLSKDITSGAPLLRMFFHDCFVQGCDGSVLIDSTANNTAEKNAEPNQTLRQFNIIDEIKAQLEKACPRVVSCADIIALAAREAVVQSGGPSWNVELGRRDGRISRASDALTLLPPTRSDSQSLIDDFETIGLSVQDLVTLSGAHTIGRAHCFATVRRYIGFNSTNGIDPTLNLTYALQLRRLCPLPINMQARVALDPVTPNLFDTQYYRDLLVNKGIFTSDSTLASDERSLVFVREYAANQSSFFEQFPLAMIRLGQVGVKTGASGEIRKKCRVVNKL</sequence>
<gene>
    <name evidence="1" type="ORF">O6H91_13G015500</name>
</gene>
<accession>A0ACC2BSE8</accession>
<proteinExistence type="predicted"/>